<dbReference type="Pfam" id="PF02485">
    <property type="entry name" value="Branch"/>
    <property type="match status" value="1"/>
</dbReference>
<protein>
    <recommendedName>
        <fullName evidence="14">Peptide O-xylosyltransferase</fullName>
    </recommendedName>
</protein>
<sequence>MQAVLIIAHKQPEQIIALAKQLVPTFKVWVHFDTKMTITPAQQAAFDQLGVHTFSKIDVRWGGWSIGQVAVELFKAALKDPEITHLHLISGQDWPVQAPAKIAHFYENDDHIYMKYFRADQVRKSGELVLWWQKYYFPYDKLNRRTLFGKIYHRVSLHLQRLLGVNKLKRLGYRPEEIYSGENWVDLPRDAAEYAVEYFETHPKLQIMLKTGAFSDEFWLPIIFCNQPEYRDRIIQKHYRYILWEERYGSRPAILDMQDLPALQSEPYFWARKVVFGISDELTQHLPLASREPGKPEN</sequence>
<evidence type="ECO:0000313" key="16">
    <source>
        <dbReference type="Proteomes" id="UP000050816"/>
    </source>
</evidence>
<dbReference type="RefSeq" id="WP_056954783.1">
    <property type="nucleotide sequence ID" value="NZ_AZFK01000042.1"/>
</dbReference>
<dbReference type="PANTHER" id="PTHR46025">
    <property type="entry name" value="XYLOSYLTRANSFERASE OXT"/>
    <property type="match status" value="1"/>
</dbReference>
<accession>A0A0R1UG34</accession>
<dbReference type="GO" id="GO:0046872">
    <property type="term" value="F:metal ion binding"/>
    <property type="evidence" value="ECO:0007669"/>
    <property type="project" value="UniProtKB-KW"/>
</dbReference>
<evidence type="ECO:0000256" key="13">
    <source>
        <dbReference type="ARBA" id="ARBA00023180"/>
    </source>
</evidence>
<keyword evidence="6" id="KW-0479">Metal-binding</keyword>
<evidence type="ECO:0000256" key="7">
    <source>
        <dbReference type="ARBA" id="ARBA00022824"/>
    </source>
</evidence>
<organism evidence="15 16">
    <name type="scientific">Limosilactobacillus ingluviei DSM 15946</name>
    <dbReference type="NCBI Taxonomy" id="1423760"/>
    <lineage>
        <taxon>Bacteria</taxon>
        <taxon>Bacillati</taxon>
        <taxon>Bacillota</taxon>
        <taxon>Bacilli</taxon>
        <taxon>Lactobacillales</taxon>
        <taxon>Lactobacillaceae</taxon>
        <taxon>Limosilactobacillus</taxon>
    </lineage>
</organism>
<dbReference type="InterPro" id="IPR003406">
    <property type="entry name" value="Glyco_trans_14"/>
</dbReference>
<dbReference type="GO" id="GO:0015012">
    <property type="term" value="P:heparan sulfate proteoglycan biosynthetic process"/>
    <property type="evidence" value="ECO:0007669"/>
    <property type="project" value="TreeGrafter"/>
</dbReference>
<keyword evidence="7" id="KW-0256">Endoplasmic reticulum</keyword>
<dbReference type="InterPro" id="IPR043538">
    <property type="entry name" value="XYLT"/>
</dbReference>
<evidence type="ECO:0000256" key="14">
    <source>
        <dbReference type="ARBA" id="ARBA00042865"/>
    </source>
</evidence>
<evidence type="ECO:0000256" key="1">
    <source>
        <dbReference type="ARBA" id="ARBA00004323"/>
    </source>
</evidence>
<dbReference type="AlphaFoldDB" id="A0A0R1UG34"/>
<keyword evidence="5" id="KW-0812">Transmembrane</keyword>
<evidence type="ECO:0000256" key="10">
    <source>
        <dbReference type="ARBA" id="ARBA00023034"/>
    </source>
</evidence>
<proteinExistence type="predicted"/>
<keyword evidence="11" id="KW-0472">Membrane</keyword>
<evidence type="ECO:0000256" key="4">
    <source>
        <dbReference type="ARBA" id="ARBA00022679"/>
    </source>
</evidence>
<keyword evidence="9" id="KW-1133">Transmembrane helix</keyword>
<dbReference type="Proteomes" id="UP000050816">
    <property type="component" value="Unassembled WGS sequence"/>
</dbReference>
<evidence type="ECO:0000256" key="5">
    <source>
        <dbReference type="ARBA" id="ARBA00022692"/>
    </source>
</evidence>
<evidence type="ECO:0000256" key="6">
    <source>
        <dbReference type="ARBA" id="ARBA00022723"/>
    </source>
</evidence>
<dbReference type="GO" id="GO:0050650">
    <property type="term" value="P:chondroitin sulfate proteoglycan biosynthetic process"/>
    <property type="evidence" value="ECO:0007669"/>
    <property type="project" value="TreeGrafter"/>
</dbReference>
<reference evidence="15 16" key="1">
    <citation type="journal article" date="2015" name="Genome Announc.">
        <title>Expanding the biotechnology potential of lactobacilli through comparative genomics of 213 strains and associated genera.</title>
        <authorList>
            <person name="Sun Z."/>
            <person name="Harris H.M."/>
            <person name="McCann A."/>
            <person name="Guo C."/>
            <person name="Argimon S."/>
            <person name="Zhang W."/>
            <person name="Yang X."/>
            <person name="Jeffery I.B."/>
            <person name="Cooney J.C."/>
            <person name="Kagawa T.F."/>
            <person name="Liu W."/>
            <person name="Song Y."/>
            <person name="Salvetti E."/>
            <person name="Wrobel A."/>
            <person name="Rasinkangas P."/>
            <person name="Parkhill J."/>
            <person name="Rea M.C."/>
            <person name="O'Sullivan O."/>
            <person name="Ritari J."/>
            <person name="Douillard F.P."/>
            <person name="Paul Ross R."/>
            <person name="Yang R."/>
            <person name="Briner A.E."/>
            <person name="Felis G.E."/>
            <person name="de Vos W.M."/>
            <person name="Barrangou R."/>
            <person name="Klaenhammer T.R."/>
            <person name="Caufield P.W."/>
            <person name="Cui Y."/>
            <person name="Zhang H."/>
            <person name="O'Toole P.W."/>
        </authorList>
    </citation>
    <scope>NUCLEOTIDE SEQUENCE [LARGE SCALE GENOMIC DNA]</scope>
    <source>
        <strain evidence="15 16">DSM 15946</strain>
    </source>
</reference>
<evidence type="ECO:0000256" key="3">
    <source>
        <dbReference type="ARBA" id="ARBA00022676"/>
    </source>
</evidence>
<dbReference type="EMBL" id="AZFK01000042">
    <property type="protein sequence ID" value="KRL89701.1"/>
    <property type="molecule type" value="Genomic_DNA"/>
</dbReference>
<comment type="subcellular location">
    <subcellularLocation>
        <location evidence="2">Endoplasmic reticulum membrane</location>
        <topology evidence="2">Single-pass type II membrane protein</topology>
    </subcellularLocation>
    <subcellularLocation>
        <location evidence="1">Golgi apparatus membrane</location>
        <topology evidence="1">Single-pass type II membrane protein</topology>
    </subcellularLocation>
</comment>
<keyword evidence="8" id="KW-0735">Signal-anchor</keyword>
<evidence type="ECO:0000313" key="15">
    <source>
        <dbReference type="EMBL" id="KRL89701.1"/>
    </source>
</evidence>
<keyword evidence="12" id="KW-1015">Disulfide bond</keyword>
<gene>
    <name evidence="15" type="ORF">FC43_GL001541</name>
</gene>
<dbReference type="GO" id="GO:0030158">
    <property type="term" value="F:protein xylosyltransferase activity"/>
    <property type="evidence" value="ECO:0007669"/>
    <property type="project" value="InterPro"/>
</dbReference>
<keyword evidence="3" id="KW-0328">Glycosyltransferase</keyword>
<keyword evidence="13" id="KW-0325">Glycoprotein</keyword>
<keyword evidence="10" id="KW-0333">Golgi apparatus</keyword>
<evidence type="ECO:0000256" key="8">
    <source>
        <dbReference type="ARBA" id="ARBA00022968"/>
    </source>
</evidence>
<name>A0A0R1UG34_9LACO</name>
<evidence type="ECO:0000256" key="2">
    <source>
        <dbReference type="ARBA" id="ARBA00004648"/>
    </source>
</evidence>
<evidence type="ECO:0000256" key="9">
    <source>
        <dbReference type="ARBA" id="ARBA00022989"/>
    </source>
</evidence>
<evidence type="ECO:0000256" key="12">
    <source>
        <dbReference type="ARBA" id="ARBA00023157"/>
    </source>
</evidence>
<dbReference type="PANTHER" id="PTHR46025:SF3">
    <property type="entry name" value="XYLOSYLTRANSFERASE OXT"/>
    <property type="match status" value="1"/>
</dbReference>
<evidence type="ECO:0000256" key="11">
    <source>
        <dbReference type="ARBA" id="ARBA00023136"/>
    </source>
</evidence>
<dbReference type="PATRIC" id="fig|1423760.3.peg.1613"/>
<comment type="caution">
    <text evidence="15">The sequence shown here is derived from an EMBL/GenBank/DDBJ whole genome shotgun (WGS) entry which is preliminary data.</text>
</comment>
<dbReference type="GO" id="GO:0016020">
    <property type="term" value="C:membrane"/>
    <property type="evidence" value="ECO:0007669"/>
    <property type="project" value="InterPro"/>
</dbReference>
<keyword evidence="4" id="KW-0808">Transferase</keyword>